<dbReference type="RefSeq" id="WP_069311922.1">
    <property type="nucleotide sequence ID" value="NZ_MDTU01000001.1"/>
</dbReference>
<sequence length="314" mass="35347">MQNSNILADVDLKTRLAGTNRLELMLFELIDAQHTFSINVFKVREMLQCPPLTKPPGVHPSIVGVVHIRGHQFIPVIDLNKVLFNQYTEIDKYTILLITEYSQSIQGFLVNKADEIISFSWSDVYPPPESMGTDHYLTGVINFSEEKMVEIIDIERILAEIAPPVSTITKNKIDEGIKHKACEFTVVMADDSATAREITGEILKQIGVKVIAAKDGLEALKILHERIRSKEMCEQYLLVTDEEMPEMDGYTLTRKCREDKVLSGLFIILNTSISGMFNEQMVKSVGCDGFVPKTDPDLLSKLLIDRINEVCKDG</sequence>
<evidence type="ECO:0000256" key="1">
    <source>
        <dbReference type="PROSITE-ProRule" id="PRU00169"/>
    </source>
</evidence>
<name>A0ABX3A0Z6_9GAMM</name>
<comment type="caution">
    <text evidence="4">The sequence shown here is derived from an EMBL/GenBank/DDBJ whole genome shotgun (WGS) entry which is preliminary data.</text>
</comment>
<dbReference type="InterPro" id="IPR036061">
    <property type="entry name" value="CheW-like_dom_sf"/>
</dbReference>
<organism evidence="4 5">
    <name type="scientific">Piscirickettsia litoralis</name>
    <dbReference type="NCBI Taxonomy" id="1891921"/>
    <lineage>
        <taxon>Bacteria</taxon>
        <taxon>Pseudomonadati</taxon>
        <taxon>Pseudomonadota</taxon>
        <taxon>Gammaproteobacteria</taxon>
        <taxon>Thiotrichales</taxon>
        <taxon>Piscirickettsiaceae</taxon>
        <taxon>Piscirickettsia</taxon>
    </lineage>
</organism>
<dbReference type="Gene3D" id="2.40.50.180">
    <property type="entry name" value="CheA-289, Domain 4"/>
    <property type="match status" value="1"/>
</dbReference>
<evidence type="ECO:0000313" key="5">
    <source>
        <dbReference type="Proteomes" id="UP000094329"/>
    </source>
</evidence>
<dbReference type="InterPro" id="IPR002545">
    <property type="entry name" value="CheW-lke_dom"/>
</dbReference>
<dbReference type="InterPro" id="IPR024181">
    <property type="entry name" value="Chemotax_regulator_CheV"/>
</dbReference>
<dbReference type="SUPFAM" id="SSF50341">
    <property type="entry name" value="CheW-like"/>
    <property type="match status" value="1"/>
</dbReference>
<evidence type="ECO:0000313" key="4">
    <source>
        <dbReference type="EMBL" id="ODN42123.1"/>
    </source>
</evidence>
<dbReference type="PANTHER" id="PTHR47233:SF4">
    <property type="entry name" value="CHEMOTAXIS SIGNAL TRANSDUCTION PROTEIN"/>
    <property type="match status" value="1"/>
</dbReference>
<feature type="modified residue" description="4-aspartylphosphate" evidence="1">
    <location>
        <position position="241"/>
    </location>
</feature>
<keyword evidence="1" id="KW-0597">Phosphoprotein</keyword>
<accession>A0ABX3A0Z6</accession>
<dbReference type="InterPro" id="IPR011006">
    <property type="entry name" value="CheY-like_superfamily"/>
</dbReference>
<protein>
    <recommendedName>
        <fullName evidence="6">Chemotaxis protein CheV</fullName>
    </recommendedName>
</protein>
<evidence type="ECO:0000259" key="2">
    <source>
        <dbReference type="PROSITE" id="PS50110"/>
    </source>
</evidence>
<feature type="domain" description="CheW-like" evidence="3">
    <location>
        <begin position="21"/>
        <end position="163"/>
    </location>
</feature>
<dbReference type="Proteomes" id="UP000094329">
    <property type="component" value="Unassembled WGS sequence"/>
</dbReference>
<dbReference type="Pfam" id="PF00072">
    <property type="entry name" value="Response_reg"/>
    <property type="match status" value="1"/>
</dbReference>
<dbReference type="PROSITE" id="PS50851">
    <property type="entry name" value="CHEW"/>
    <property type="match status" value="1"/>
</dbReference>
<evidence type="ECO:0008006" key="6">
    <source>
        <dbReference type="Google" id="ProtNLM"/>
    </source>
</evidence>
<dbReference type="PANTHER" id="PTHR47233">
    <property type="entry name" value="CHEMOTAXIS PROTEIN CHEV"/>
    <property type="match status" value="1"/>
</dbReference>
<dbReference type="Gene3D" id="2.30.30.40">
    <property type="entry name" value="SH3 Domains"/>
    <property type="match status" value="1"/>
</dbReference>
<gene>
    <name evidence="4" type="ORF">BGC07_03135</name>
</gene>
<dbReference type="SMART" id="SM00260">
    <property type="entry name" value="CheW"/>
    <property type="match status" value="1"/>
</dbReference>
<proteinExistence type="predicted"/>
<dbReference type="SMART" id="SM00448">
    <property type="entry name" value="REC"/>
    <property type="match status" value="1"/>
</dbReference>
<dbReference type="EMBL" id="MDTU01000001">
    <property type="protein sequence ID" value="ODN42123.1"/>
    <property type="molecule type" value="Genomic_DNA"/>
</dbReference>
<dbReference type="PIRSF" id="PIRSF002867">
    <property type="entry name" value="CheV"/>
    <property type="match status" value="1"/>
</dbReference>
<feature type="domain" description="Response regulatory" evidence="2">
    <location>
        <begin position="185"/>
        <end position="308"/>
    </location>
</feature>
<dbReference type="Pfam" id="PF01584">
    <property type="entry name" value="CheW"/>
    <property type="match status" value="1"/>
</dbReference>
<dbReference type="InterPro" id="IPR001789">
    <property type="entry name" value="Sig_transdc_resp-reg_receiver"/>
</dbReference>
<dbReference type="PROSITE" id="PS50110">
    <property type="entry name" value="RESPONSE_REGULATORY"/>
    <property type="match status" value="1"/>
</dbReference>
<dbReference type="SUPFAM" id="SSF52172">
    <property type="entry name" value="CheY-like"/>
    <property type="match status" value="1"/>
</dbReference>
<reference evidence="4 5" key="1">
    <citation type="submission" date="2016-08" db="EMBL/GenBank/DDBJ databases">
        <title>Draft genome sequence of Candidatus Piscirickettsia litoralis, from seawater.</title>
        <authorList>
            <person name="Wan X."/>
            <person name="Lee A.J."/>
            <person name="Hou S."/>
            <person name="Donachie S.P."/>
        </authorList>
    </citation>
    <scope>NUCLEOTIDE SEQUENCE [LARGE SCALE GENOMIC DNA]</scope>
    <source>
        <strain evidence="4 5">Y2</strain>
    </source>
</reference>
<dbReference type="Gene3D" id="3.40.50.2300">
    <property type="match status" value="1"/>
</dbReference>
<keyword evidence="5" id="KW-1185">Reference proteome</keyword>
<evidence type="ECO:0000259" key="3">
    <source>
        <dbReference type="PROSITE" id="PS50851"/>
    </source>
</evidence>